<feature type="transmembrane region" description="Helical" evidence="1">
    <location>
        <begin position="286"/>
        <end position="307"/>
    </location>
</feature>
<evidence type="ECO:0000313" key="3">
    <source>
        <dbReference type="Proteomes" id="UP000320547"/>
    </source>
</evidence>
<keyword evidence="1" id="KW-1133">Transmembrane helix</keyword>
<keyword evidence="1" id="KW-0812">Transmembrane</keyword>
<accession>A0A562UT85</accession>
<keyword evidence="3" id="KW-1185">Reference proteome</keyword>
<feature type="transmembrane region" description="Helical" evidence="1">
    <location>
        <begin position="136"/>
        <end position="155"/>
    </location>
</feature>
<feature type="transmembrane region" description="Helical" evidence="1">
    <location>
        <begin position="394"/>
        <end position="410"/>
    </location>
</feature>
<feature type="transmembrane region" description="Helical" evidence="1">
    <location>
        <begin position="372"/>
        <end position="388"/>
    </location>
</feature>
<protein>
    <recommendedName>
        <fullName evidence="4">4-amino-4-deoxy-L-arabinose transferase-like glycosyltransferase</fullName>
    </recommendedName>
</protein>
<dbReference type="OrthoDB" id="1082056at2"/>
<feature type="transmembrane region" description="Helical" evidence="1">
    <location>
        <begin position="81"/>
        <end position="100"/>
    </location>
</feature>
<dbReference type="EMBL" id="VLLK01000001">
    <property type="protein sequence ID" value="TWJ08801.1"/>
    <property type="molecule type" value="Genomic_DNA"/>
</dbReference>
<dbReference type="STRING" id="476157.GCA_001663155_00324"/>
<gene>
    <name evidence="2" type="ORF">JN10_0419</name>
</gene>
<keyword evidence="1" id="KW-0472">Membrane</keyword>
<dbReference type="Proteomes" id="UP000320547">
    <property type="component" value="Unassembled WGS sequence"/>
</dbReference>
<feature type="transmembrane region" description="Helical" evidence="1">
    <location>
        <begin position="226"/>
        <end position="246"/>
    </location>
</feature>
<feature type="transmembrane region" description="Helical" evidence="1">
    <location>
        <begin position="191"/>
        <end position="214"/>
    </location>
</feature>
<sequence length="592" mass="65899">MMREDRRLRSGQTPTFSIILAWFLASAILLAIGAPQIVAGQYHGPDDALRMVQVRDLLAGQGWYDLHQYRMTPPDGTLMHWSRLVDVPIAALVLFFSLFLEPPMAERVTMVVLPLFALLLTMLVTGRLAWRLFDRKTAFIACLVMLLLPVIVNQFKPMRIDHHAWQILTVAMAVWGISWRKPGQGGAMAGLAMAAGLMISMEVIFISAGFGLILAMRWLRDQSARWWLVSYLQALALGMVVLFAATRGWVDLAQHCDAISLAHLGFFVIVALGAGSLAVPSAIPRIPLIVGLGVSGVLGLSFFTWLAPHCLALPFSELDPLVREFWYLNVLEGRPVWFAPPVNAVAAIAQPLFAILIALYLALQNRAWLREWWFEYAALLLIAYIGGLLTIRSIAFASILAAIPIGWFVVRMIDRWRAYKTLLPKLGVAIVLYFVLLPAFPLVLKNALTPEEEPGEVGVLFSETKCDLATNVGRLNAVQAGSVFAPLDMGAPLLYQTHHSVVASGHHRTPFAMRDVIAGFVGTPEDARLAIDRHRADYVFMCSDLLEPRNFSRRGGEESLATRLIRDDPPQWLERVDLGGPDEFRLWRVVRD</sequence>
<comment type="caution">
    <text evidence="2">The sequence shown here is derived from an EMBL/GenBank/DDBJ whole genome shotgun (WGS) entry which is preliminary data.</text>
</comment>
<name>A0A562UT85_9SPHN</name>
<evidence type="ECO:0000256" key="1">
    <source>
        <dbReference type="SAM" id="Phobius"/>
    </source>
</evidence>
<feature type="transmembrane region" description="Helical" evidence="1">
    <location>
        <begin position="112"/>
        <end position="130"/>
    </location>
</feature>
<dbReference type="RefSeq" id="WP_083984628.1">
    <property type="nucleotide sequence ID" value="NZ_CP015963.1"/>
</dbReference>
<dbReference type="AlphaFoldDB" id="A0A562UT85"/>
<feature type="transmembrane region" description="Helical" evidence="1">
    <location>
        <begin position="422"/>
        <end position="444"/>
    </location>
</feature>
<evidence type="ECO:0008006" key="4">
    <source>
        <dbReference type="Google" id="ProtNLM"/>
    </source>
</evidence>
<feature type="transmembrane region" description="Helical" evidence="1">
    <location>
        <begin position="344"/>
        <end position="363"/>
    </location>
</feature>
<evidence type="ECO:0000313" key="2">
    <source>
        <dbReference type="EMBL" id="TWJ08801.1"/>
    </source>
</evidence>
<organism evidence="2 3">
    <name type="scientific">Altererythrobacter ishigakiensis</name>
    <dbReference type="NCBI Taxonomy" id="476157"/>
    <lineage>
        <taxon>Bacteria</taxon>
        <taxon>Pseudomonadati</taxon>
        <taxon>Pseudomonadota</taxon>
        <taxon>Alphaproteobacteria</taxon>
        <taxon>Sphingomonadales</taxon>
        <taxon>Erythrobacteraceae</taxon>
        <taxon>Altererythrobacter</taxon>
    </lineage>
</organism>
<feature type="transmembrane region" description="Helical" evidence="1">
    <location>
        <begin position="258"/>
        <end position="279"/>
    </location>
</feature>
<proteinExistence type="predicted"/>
<reference evidence="2 3" key="1">
    <citation type="submission" date="2019-07" db="EMBL/GenBank/DDBJ databases">
        <title>Genomic Encyclopedia of Archaeal and Bacterial Type Strains, Phase II (KMG-II): from individual species to whole genera.</title>
        <authorList>
            <person name="Goeker M."/>
        </authorList>
    </citation>
    <scope>NUCLEOTIDE SEQUENCE [LARGE SCALE GENOMIC DNA]</scope>
    <source>
        <strain evidence="2 3">ATCC BAA-2084</strain>
    </source>
</reference>
<feature type="transmembrane region" description="Helical" evidence="1">
    <location>
        <begin position="162"/>
        <end position="179"/>
    </location>
</feature>